<accession>A0A543FTC0</accession>
<dbReference type="EMBL" id="VFPH01000002">
    <property type="protein sequence ID" value="TQM37087.1"/>
    <property type="molecule type" value="Genomic_DNA"/>
</dbReference>
<feature type="domain" description="AB hydrolase-1" evidence="1">
    <location>
        <begin position="23"/>
        <end position="186"/>
    </location>
</feature>
<dbReference type="Gene3D" id="3.40.50.1820">
    <property type="entry name" value="alpha/beta hydrolase"/>
    <property type="match status" value="1"/>
</dbReference>
<evidence type="ECO:0000313" key="3">
    <source>
        <dbReference type="Proteomes" id="UP000319818"/>
    </source>
</evidence>
<dbReference type="PANTHER" id="PTHR43433">
    <property type="entry name" value="HYDROLASE, ALPHA/BETA FOLD FAMILY PROTEIN"/>
    <property type="match status" value="1"/>
</dbReference>
<dbReference type="RefSeq" id="WP_211362148.1">
    <property type="nucleotide sequence ID" value="NZ_VFPH01000002.1"/>
</dbReference>
<gene>
    <name evidence="2" type="ORF">FB388_4288</name>
</gene>
<dbReference type="InterPro" id="IPR029058">
    <property type="entry name" value="AB_hydrolase_fold"/>
</dbReference>
<sequence>MTVPTALADGIPTRYEVAGSGPPLLMFSPGGFDSTLESWRTVGVYRRLALLEQLATRYTCITFDRRESGRSGGRVERLSWSHYVAQAIGLLDHLGIERAHLMGGCVGCSTAAAMAVAHPDRVRSMVLFSPAGGVKYRMRQHERFARHLSYVQAQGVDGVVALVRATDAGFSADPRVGPWNSVIRADQSFADAYAKQDVDRYALVVGGTARLMFDRDTVPGAEPEDLLLLDVPALIVPGQDESHAPSAARYLQECLPRVEYWDVPVAGQTRETAPARVLEFLDEQ</sequence>
<evidence type="ECO:0000313" key="2">
    <source>
        <dbReference type="EMBL" id="TQM37087.1"/>
    </source>
</evidence>
<proteinExistence type="predicted"/>
<organism evidence="2 3">
    <name type="scientific">Pseudonocardia cypriaca</name>
    <dbReference type="NCBI Taxonomy" id="882449"/>
    <lineage>
        <taxon>Bacteria</taxon>
        <taxon>Bacillati</taxon>
        <taxon>Actinomycetota</taxon>
        <taxon>Actinomycetes</taxon>
        <taxon>Pseudonocardiales</taxon>
        <taxon>Pseudonocardiaceae</taxon>
        <taxon>Pseudonocardia</taxon>
    </lineage>
</organism>
<protein>
    <submittedName>
        <fullName evidence="2">Pimeloyl-ACP methyl ester carboxylesterase</fullName>
    </submittedName>
</protein>
<dbReference type="SUPFAM" id="SSF53474">
    <property type="entry name" value="alpha/beta-Hydrolases"/>
    <property type="match status" value="1"/>
</dbReference>
<reference evidence="2 3" key="1">
    <citation type="submission" date="2019-06" db="EMBL/GenBank/DDBJ databases">
        <title>Sequencing the genomes of 1000 actinobacteria strains.</title>
        <authorList>
            <person name="Klenk H.-P."/>
        </authorList>
    </citation>
    <scope>NUCLEOTIDE SEQUENCE [LARGE SCALE GENOMIC DNA]</scope>
    <source>
        <strain evidence="2 3">DSM 45511</strain>
    </source>
</reference>
<dbReference type="GO" id="GO:0003824">
    <property type="term" value="F:catalytic activity"/>
    <property type="evidence" value="ECO:0007669"/>
    <property type="project" value="UniProtKB-ARBA"/>
</dbReference>
<dbReference type="InterPro" id="IPR000073">
    <property type="entry name" value="AB_hydrolase_1"/>
</dbReference>
<keyword evidence="3" id="KW-1185">Reference proteome</keyword>
<dbReference type="InterPro" id="IPR050471">
    <property type="entry name" value="AB_hydrolase"/>
</dbReference>
<comment type="caution">
    <text evidence="2">The sequence shown here is derived from an EMBL/GenBank/DDBJ whole genome shotgun (WGS) entry which is preliminary data.</text>
</comment>
<name>A0A543FTC0_9PSEU</name>
<dbReference type="AlphaFoldDB" id="A0A543FTC0"/>
<dbReference type="Proteomes" id="UP000319818">
    <property type="component" value="Unassembled WGS sequence"/>
</dbReference>
<evidence type="ECO:0000259" key="1">
    <source>
        <dbReference type="Pfam" id="PF00561"/>
    </source>
</evidence>
<dbReference type="PANTHER" id="PTHR43433:SF10">
    <property type="entry name" value="AB HYDROLASE-1 DOMAIN-CONTAINING PROTEIN"/>
    <property type="match status" value="1"/>
</dbReference>
<dbReference type="Pfam" id="PF00561">
    <property type="entry name" value="Abhydrolase_1"/>
    <property type="match status" value="1"/>
</dbReference>